<accession>A0A4R2LAN2</accession>
<dbReference type="OrthoDB" id="9910146at2"/>
<evidence type="ECO:0000256" key="1">
    <source>
        <dbReference type="SAM" id="SignalP"/>
    </source>
</evidence>
<evidence type="ECO:0000313" key="2">
    <source>
        <dbReference type="EMBL" id="TCO81279.1"/>
    </source>
</evidence>
<dbReference type="AlphaFoldDB" id="A0A4R2LAN2"/>
<feature type="signal peptide" evidence="1">
    <location>
        <begin position="1"/>
        <end position="22"/>
    </location>
</feature>
<comment type="caution">
    <text evidence="2">The sequence shown here is derived from an EMBL/GenBank/DDBJ whole genome shotgun (WGS) entry which is preliminary data.</text>
</comment>
<keyword evidence="1" id="KW-0732">Signal</keyword>
<protein>
    <recommendedName>
        <fullName evidence="4">Protease inhibitor Inh</fullName>
    </recommendedName>
</protein>
<proteinExistence type="predicted"/>
<reference evidence="2 3" key="1">
    <citation type="submission" date="2019-03" db="EMBL/GenBank/DDBJ databases">
        <title>Genomic Encyclopedia of Type Strains, Phase IV (KMG-IV): sequencing the most valuable type-strain genomes for metagenomic binning, comparative biology and taxonomic classification.</title>
        <authorList>
            <person name="Goeker M."/>
        </authorList>
    </citation>
    <scope>NUCLEOTIDE SEQUENCE [LARGE SCALE GENOMIC DNA]</scope>
    <source>
        <strain evidence="2 3">DSM 25287</strain>
    </source>
</reference>
<name>A0A4R2LAN2_9GAMM</name>
<evidence type="ECO:0000313" key="3">
    <source>
        <dbReference type="Proteomes" id="UP000295765"/>
    </source>
</evidence>
<organism evidence="2 3">
    <name type="scientific">Plasticicumulans lactativorans</name>
    <dbReference type="NCBI Taxonomy" id="1133106"/>
    <lineage>
        <taxon>Bacteria</taxon>
        <taxon>Pseudomonadati</taxon>
        <taxon>Pseudomonadota</taxon>
        <taxon>Gammaproteobacteria</taxon>
        <taxon>Candidatus Competibacteraceae</taxon>
        <taxon>Plasticicumulans</taxon>
    </lineage>
</organism>
<dbReference type="RefSeq" id="WP_132541966.1">
    <property type="nucleotide sequence ID" value="NZ_SLWY01000009.1"/>
</dbReference>
<evidence type="ECO:0008006" key="4">
    <source>
        <dbReference type="Google" id="ProtNLM"/>
    </source>
</evidence>
<gene>
    <name evidence="2" type="ORF">EV699_109121</name>
</gene>
<sequence>MKRHVRSLLVASPLLLGLAACGTGGGPSAVGSASNVPDPVALAKLEGPWVGTGAVQGVRVLINRAGSSAPMVKYAFRDEAPSTPNCVAAGASLRCEHASGLTTTYTATAEGADFTAKGAAKDDKTIEAKLVRPPRQ</sequence>
<dbReference type="EMBL" id="SLWY01000009">
    <property type="protein sequence ID" value="TCO81279.1"/>
    <property type="molecule type" value="Genomic_DNA"/>
</dbReference>
<dbReference type="Proteomes" id="UP000295765">
    <property type="component" value="Unassembled WGS sequence"/>
</dbReference>
<feature type="chain" id="PRO_5020970410" description="Protease inhibitor Inh" evidence="1">
    <location>
        <begin position="23"/>
        <end position="136"/>
    </location>
</feature>
<keyword evidence="3" id="KW-1185">Reference proteome</keyword>
<dbReference type="PROSITE" id="PS51257">
    <property type="entry name" value="PROKAR_LIPOPROTEIN"/>
    <property type="match status" value="1"/>
</dbReference>